<evidence type="ECO:0000313" key="4">
    <source>
        <dbReference type="EMBL" id="GAA4003880.1"/>
    </source>
</evidence>
<feature type="region of interest" description="Disordered" evidence="2">
    <location>
        <begin position="18"/>
        <end position="37"/>
    </location>
</feature>
<gene>
    <name evidence="4" type="ORF">GCM10022247_26020</name>
</gene>
<protein>
    <recommendedName>
        <fullName evidence="6">Superoxide dismutase</fullName>
    </recommendedName>
</protein>
<proteinExistence type="inferred from homology"/>
<sequence length="199" mass="20145">MLAMAVLVSAALVTACSQPAKPANTSPSTSAEQPKPAAAEFTGTLAAPGSGTAVSYNAAAPVGAQLVVKVAAGEKDTTVEFSAKGMQPSRGYAVHAHTKPCGATGADAGPHYQNTIDPAATPEKPSADPAYANPRNEIWLDFRTDAQGAGTSKASVPFGFTDRAPASIVVHEKETTATHHGQAGTAGGRLACFTVPFKQ</sequence>
<dbReference type="Proteomes" id="UP001501747">
    <property type="component" value="Unassembled WGS sequence"/>
</dbReference>
<name>A0ABP7RY71_9PSEU</name>
<dbReference type="InterPro" id="IPR036423">
    <property type="entry name" value="SOD-like_Cu/Zn_dom_sf"/>
</dbReference>
<feature type="signal peptide" evidence="3">
    <location>
        <begin position="1"/>
        <end position="22"/>
    </location>
</feature>
<organism evidence="4 5">
    <name type="scientific">Allokutzneria multivorans</name>
    <dbReference type="NCBI Taxonomy" id="1142134"/>
    <lineage>
        <taxon>Bacteria</taxon>
        <taxon>Bacillati</taxon>
        <taxon>Actinomycetota</taxon>
        <taxon>Actinomycetes</taxon>
        <taxon>Pseudonocardiales</taxon>
        <taxon>Pseudonocardiaceae</taxon>
        <taxon>Allokutzneria</taxon>
    </lineage>
</organism>
<comment type="caution">
    <text evidence="4">The sequence shown here is derived from an EMBL/GenBank/DDBJ whole genome shotgun (WGS) entry which is preliminary data.</text>
</comment>
<dbReference type="EMBL" id="BAABAL010000007">
    <property type="protein sequence ID" value="GAA4003880.1"/>
    <property type="molecule type" value="Genomic_DNA"/>
</dbReference>
<keyword evidence="5" id="KW-1185">Reference proteome</keyword>
<comment type="similarity">
    <text evidence="1">Belongs to the Cu-Zn superoxide dismutase family.</text>
</comment>
<evidence type="ECO:0008006" key="6">
    <source>
        <dbReference type="Google" id="ProtNLM"/>
    </source>
</evidence>
<evidence type="ECO:0000313" key="5">
    <source>
        <dbReference type="Proteomes" id="UP001501747"/>
    </source>
</evidence>
<evidence type="ECO:0000256" key="1">
    <source>
        <dbReference type="ARBA" id="ARBA00010457"/>
    </source>
</evidence>
<dbReference type="Gene3D" id="2.60.40.200">
    <property type="entry name" value="Superoxide dismutase, copper/zinc binding domain"/>
    <property type="match status" value="1"/>
</dbReference>
<evidence type="ECO:0000256" key="3">
    <source>
        <dbReference type="SAM" id="SignalP"/>
    </source>
</evidence>
<feature type="chain" id="PRO_5047319332" description="Superoxide dismutase" evidence="3">
    <location>
        <begin position="23"/>
        <end position="199"/>
    </location>
</feature>
<evidence type="ECO:0000256" key="2">
    <source>
        <dbReference type="SAM" id="MobiDB-lite"/>
    </source>
</evidence>
<dbReference type="SUPFAM" id="SSF49329">
    <property type="entry name" value="Cu,Zn superoxide dismutase-like"/>
    <property type="match status" value="1"/>
</dbReference>
<feature type="compositionally biased region" description="Polar residues" evidence="2">
    <location>
        <begin position="23"/>
        <end position="32"/>
    </location>
</feature>
<accession>A0ABP7RY71</accession>
<reference evidence="5" key="1">
    <citation type="journal article" date="2019" name="Int. J. Syst. Evol. Microbiol.">
        <title>The Global Catalogue of Microorganisms (GCM) 10K type strain sequencing project: providing services to taxonomists for standard genome sequencing and annotation.</title>
        <authorList>
            <consortium name="The Broad Institute Genomics Platform"/>
            <consortium name="The Broad Institute Genome Sequencing Center for Infectious Disease"/>
            <person name="Wu L."/>
            <person name="Ma J."/>
        </authorList>
    </citation>
    <scope>NUCLEOTIDE SEQUENCE [LARGE SCALE GENOMIC DNA]</scope>
    <source>
        <strain evidence="5">JCM 17342</strain>
    </source>
</reference>
<keyword evidence="3" id="KW-0732">Signal</keyword>